<comment type="caution">
    <text evidence="1">The sequence shown here is derived from an EMBL/GenBank/DDBJ whole genome shotgun (WGS) entry which is preliminary data.</text>
</comment>
<protein>
    <submittedName>
        <fullName evidence="1">Uncharacterized protein</fullName>
    </submittedName>
</protein>
<evidence type="ECO:0000313" key="2">
    <source>
        <dbReference type="Proteomes" id="UP001159364"/>
    </source>
</evidence>
<sequence>MGEGRFMQFVSGGGGASLRRFVPFASIVARDTMESVDSYLSCLACGSMDHLMRLPETLGAHLLYWKIKQTIPRSVRAVEMDRVGEARRMKVLDGRRDRSGGYDHELGAIMDLLYQEVALGFWSTRAVFRGVSRGGAEDDIFLECHEIDHGEVVRPIGSVVDSRVGEIAGCSQVGKFLDVFQEFWDCRRSGGEFEIDLVQCSSISIPPYRMAPVGRGA</sequence>
<dbReference type="Proteomes" id="UP001159364">
    <property type="component" value="Linkage Group LG12"/>
</dbReference>
<dbReference type="AlphaFoldDB" id="A0AAV8SBE9"/>
<gene>
    <name evidence="1" type="ORF">K2173_018868</name>
</gene>
<dbReference type="EMBL" id="JAIWQS010000012">
    <property type="protein sequence ID" value="KAJ8749378.1"/>
    <property type="molecule type" value="Genomic_DNA"/>
</dbReference>
<keyword evidence="2" id="KW-1185">Reference proteome</keyword>
<proteinExistence type="predicted"/>
<name>A0AAV8SBE9_9ROSI</name>
<evidence type="ECO:0000313" key="1">
    <source>
        <dbReference type="EMBL" id="KAJ8749378.1"/>
    </source>
</evidence>
<accession>A0AAV8SBE9</accession>
<reference evidence="1 2" key="1">
    <citation type="submission" date="2021-09" db="EMBL/GenBank/DDBJ databases">
        <title>Genomic insights and catalytic innovation underlie evolution of tropane alkaloids biosynthesis.</title>
        <authorList>
            <person name="Wang Y.-J."/>
            <person name="Tian T."/>
            <person name="Huang J.-P."/>
            <person name="Huang S.-X."/>
        </authorList>
    </citation>
    <scope>NUCLEOTIDE SEQUENCE [LARGE SCALE GENOMIC DNA]</scope>
    <source>
        <strain evidence="1">KIB-2018</strain>
        <tissue evidence="1">Leaf</tissue>
    </source>
</reference>
<organism evidence="1 2">
    <name type="scientific">Erythroxylum novogranatense</name>
    <dbReference type="NCBI Taxonomy" id="1862640"/>
    <lineage>
        <taxon>Eukaryota</taxon>
        <taxon>Viridiplantae</taxon>
        <taxon>Streptophyta</taxon>
        <taxon>Embryophyta</taxon>
        <taxon>Tracheophyta</taxon>
        <taxon>Spermatophyta</taxon>
        <taxon>Magnoliopsida</taxon>
        <taxon>eudicotyledons</taxon>
        <taxon>Gunneridae</taxon>
        <taxon>Pentapetalae</taxon>
        <taxon>rosids</taxon>
        <taxon>fabids</taxon>
        <taxon>Malpighiales</taxon>
        <taxon>Erythroxylaceae</taxon>
        <taxon>Erythroxylum</taxon>
    </lineage>
</organism>